<protein>
    <submittedName>
        <fullName evidence="7">Gamma-glutamylputrescine synthetase</fullName>
    </submittedName>
</protein>
<dbReference type="Pfam" id="PF00120">
    <property type="entry name" value="Gln-synt_C"/>
    <property type="match status" value="1"/>
</dbReference>
<evidence type="ECO:0000256" key="4">
    <source>
        <dbReference type="PROSITE-ProRule" id="PRU01331"/>
    </source>
</evidence>
<evidence type="ECO:0000256" key="1">
    <source>
        <dbReference type="ARBA" id="ARBA00001946"/>
    </source>
</evidence>
<dbReference type="Gene3D" id="3.30.590.10">
    <property type="entry name" value="Glutamine synthetase/guanido kinase, catalytic domain"/>
    <property type="match status" value="1"/>
</dbReference>
<feature type="domain" description="GS catalytic" evidence="6">
    <location>
        <begin position="116"/>
        <end position="448"/>
    </location>
</feature>
<dbReference type="Proteomes" id="UP000051221">
    <property type="component" value="Unassembled WGS sequence"/>
</dbReference>
<dbReference type="InterPro" id="IPR027303">
    <property type="entry name" value="Gln_synth_gly_rich_site"/>
</dbReference>
<evidence type="ECO:0000259" key="6">
    <source>
        <dbReference type="PROSITE" id="PS51987"/>
    </source>
</evidence>
<dbReference type="SUPFAM" id="SSF55931">
    <property type="entry name" value="Glutamine synthetase/guanido kinase"/>
    <property type="match status" value="1"/>
</dbReference>
<evidence type="ECO:0000256" key="5">
    <source>
        <dbReference type="RuleBase" id="RU000384"/>
    </source>
</evidence>
<evidence type="ECO:0000313" key="8">
    <source>
        <dbReference type="Proteomes" id="UP000051221"/>
    </source>
</evidence>
<dbReference type="GO" id="GO:0006542">
    <property type="term" value="P:glutamine biosynthetic process"/>
    <property type="evidence" value="ECO:0007669"/>
    <property type="project" value="InterPro"/>
</dbReference>
<proteinExistence type="inferred from homology"/>
<keyword evidence="8" id="KW-1185">Reference proteome</keyword>
<dbReference type="InterPro" id="IPR008146">
    <property type="entry name" value="Gln_synth_cat_dom"/>
</dbReference>
<dbReference type="InterPro" id="IPR036651">
    <property type="entry name" value="Gln_synt_N_sf"/>
</dbReference>
<comment type="cofactor">
    <cofactor evidence="1">
        <name>Mg(2+)</name>
        <dbReference type="ChEBI" id="CHEBI:18420"/>
    </cofactor>
</comment>
<dbReference type="PROSITE" id="PS00181">
    <property type="entry name" value="GLNA_ATP"/>
    <property type="match status" value="1"/>
</dbReference>
<dbReference type="RefSeq" id="WP_055466592.1">
    <property type="nucleotide sequence ID" value="NZ_LKHS01000015.1"/>
</dbReference>
<reference evidence="7 8" key="1">
    <citation type="submission" date="2015-08" db="EMBL/GenBank/DDBJ databases">
        <title>Antibacterial properties of a collection of Vibrionaceae strains.</title>
        <authorList>
            <person name="Giubergia S."/>
        </authorList>
    </citation>
    <scope>NUCLEOTIDE SEQUENCE [LARGE SCALE GENOMIC DNA]</scope>
    <source>
        <strain evidence="7 8">S0821</strain>
    </source>
</reference>
<evidence type="ECO:0000313" key="7">
    <source>
        <dbReference type="EMBL" id="KQH84837.1"/>
    </source>
</evidence>
<dbReference type="PANTHER" id="PTHR43785">
    <property type="entry name" value="GAMMA-GLUTAMYLPUTRESCINE SYNTHETASE"/>
    <property type="match status" value="1"/>
</dbReference>
<keyword evidence="2" id="KW-0436">Ligase</keyword>
<accession>A0A0Q2QXY4</accession>
<dbReference type="GO" id="GO:0004356">
    <property type="term" value="F:glutamine synthetase activity"/>
    <property type="evidence" value="ECO:0007669"/>
    <property type="project" value="InterPro"/>
</dbReference>
<name>A0A0Q2QXY4_VIBFU</name>
<organism evidence="7 8">
    <name type="scientific">Vibrio furnissii</name>
    <dbReference type="NCBI Taxonomy" id="29494"/>
    <lineage>
        <taxon>Bacteria</taxon>
        <taxon>Pseudomonadati</taxon>
        <taxon>Pseudomonadota</taxon>
        <taxon>Gammaproteobacteria</taxon>
        <taxon>Vibrionales</taxon>
        <taxon>Vibrionaceae</taxon>
        <taxon>Vibrio</taxon>
    </lineage>
</organism>
<keyword evidence="3" id="KW-0460">Magnesium</keyword>
<evidence type="ECO:0000256" key="3">
    <source>
        <dbReference type="ARBA" id="ARBA00022842"/>
    </source>
</evidence>
<dbReference type="Gene3D" id="3.10.20.70">
    <property type="entry name" value="Glutamine synthetase, N-terminal domain"/>
    <property type="match status" value="1"/>
</dbReference>
<dbReference type="PANTHER" id="PTHR43785:SF12">
    <property type="entry name" value="TYPE-1 GLUTAMINE SYNTHETASE 2"/>
    <property type="match status" value="1"/>
</dbReference>
<comment type="caution">
    <text evidence="7">The sequence shown here is derived from an EMBL/GenBank/DDBJ whole genome shotgun (WGS) entry which is preliminary data.</text>
</comment>
<dbReference type="PROSITE" id="PS51987">
    <property type="entry name" value="GS_CATALYTIC"/>
    <property type="match status" value="1"/>
</dbReference>
<sequence>MDGFIQEVKNFKQEWPEIRFIDLIFPDINARPRGKRIPIEALDKVYKGVYLPLSTLSLSVHGKVVEEAGLGEAIGEPDHICYPILGTLTPTFNPEVGQIMLNMMDRKGEKETLMSPRVVLAQMMERLHANNLFPVTAIELEFYLIDKNRNDKGEIQPPVNPIHQGREFKSDVYNIENLDDYADFLSDLNFAAQAQGLNTSGALSESAPGQFEINFNHQADVINACDQVIYAKRLIRQVALKHGFDVTFMAKPFADEAGNGMHIHLSVLDEHGHNRFSDSQGDCSPFFYKTLTAMLAMMPESMALLCPNVNSYRRFCPMMYTPTRADWAENHRGVALRIPMSDSKNRRIEHRIAGADVNPYLLAVVVLSGLLASQQFGPEQCPPALDEHAASLPTRMADALRTLSSSELIGMYLPQDFVSLYTACKDTELREFEQAVTPLEVEWMLHSA</sequence>
<dbReference type="FunCoup" id="A0A0Q2QXY4">
    <property type="interactions" value="125"/>
</dbReference>
<dbReference type="EMBL" id="LKHS01000015">
    <property type="protein sequence ID" value="KQH84837.1"/>
    <property type="molecule type" value="Genomic_DNA"/>
</dbReference>
<dbReference type="SUPFAM" id="SSF54368">
    <property type="entry name" value="Glutamine synthetase, N-terminal domain"/>
    <property type="match status" value="1"/>
</dbReference>
<dbReference type="InParanoid" id="A0A0Q2QXY4"/>
<dbReference type="SMART" id="SM01230">
    <property type="entry name" value="Gln-synt_C"/>
    <property type="match status" value="1"/>
</dbReference>
<gene>
    <name evidence="7" type="ORF">AMR76_16200</name>
</gene>
<dbReference type="InterPro" id="IPR014746">
    <property type="entry name" value="Gln_synth/guanido_kin_cat_dom"/>
</dbReference>
<dbReference type="GO" id="GO:0006598">
    <property type="term" value="P:polyamine catabolic process"/>
    <property type="evidence" value="ECO:0007669"/>
    <property type="project" value="TreeGrafter"/>
</dbReference>
<dbReference type="AlphaFoldDB" id="A0A0Q2QXY4"/>
<comment type="similarity">
    <text evidence="4 5">Belongs to the glutamine synthetase family.</text>
</comment>
<evidence type="ECO:0000256" key="2">
    <source>
        <dbReference type="ARBA" id="ARBA00022598"/>
    </source>
</evidence>